<evidence type="ECO:0000256" key="13">
    <source>
        <dbReference type="RuleBase" id="RU365062"/>
    </source>
</evidence>
<dbReference type="PRINTS" id="PR00979">
    <property type="entry name" value="TAFAZZIN"/>
</dbReference>
<dbReference type="InterPro" id="IPR002123">
    <property type="entry name" value="Plipid/glycerol_acylTrfase"/>
</dbReference>
<keyword evidence="9" id="KW-0012">Acyltransferase</keyword>
<dbReference type="AlphaFoldDB" id="A0A0N4YPD7"/>
<evidence type="ECO:0000313" key="16">
    <source>
        <dbReference type="Proteomes" id="UP000271162"/>
    </source>
</evidence>
<comment type="catalytic activity">
    <reaction evidence="11">
        <text>1'-[1,2-diacyl-sn-glycero-3-phospho],3'-[1-acyl-sn-glycero-3-phospho]-glycerol + a 1,2-diacyl-sn-glycero-3-phosphocholine = a cardiolipin + a 1-acyl-sn-glycero-3-phosphocholine</text>
        <dbReference type="Rhea" id="RHEA:33731"/>
        <dbReference type="ChEBI" id="CHEBI:57643"/>
        <dbReference type="ChEBI" id="CHEBI:58168"/>
        <dbReference type="ChEBI" id="CHEBI:62237"/>
        <dbReference type="ChEBI" id="CHEBI:64743"/>
    </reaction>
    <physiologicalReaction direction="left-to-right" evidence="11">
        <dbReference type="Rhea" id="RHEA:33732"/>
    </physiologicalReaction>
    <physiologicalReaction direction="right-to-left" evidence="11">
        <dbReference type="Rhea" id="RHEA:33733"/>
    </physiologicalReaction>
</comment>
<keyword evidence="8" id="KW-0472">Membrane</keyword>
<name>A0A0N4YPD7_NIPBR</name>
<keyword evidence="6" id="KW-0443">Lipid metabolism</keyword>
<evidence type="ECO:0000256" key="6">
    <source>
        <dbReference type="ARBA" id="ARBA00023098"/>
    </source>
</evidence>
<evidence type="ECO:0000313" key="15">
    <source>
        <dbReference type="EMBL" id="VDL82838.1"/>
    </source>
</evidence>
<evidence type="ECO:0000313" key="17">
    <source>
        <dbReference type="WBParaSite" id="NBR_0001910801-mRNA-1"/>
    </source>
</evidence>
<dbReference type="GO" id="GO:0005743">
    <property type="term" value="C:mitochondrial inner membrane"/>
    <property type="evidence" value="ECO:0007669"/>
    <property type="project" value="UniProtKB-SubCell"/>
</dbReference>
<evidence type="ECO:0000256" key="5">
    <source>
        <dbReference type="ARBA" id="ARBA00022792"/>
    </source>
</evidence>
<dbReference type="EMBL" id="UYSL01023906">
    <property type="protein sequence ID" value="VDL82838.1"/>
    <property type="molecule type" value="Genomic_DNA"/>
</dbReference>
<comment type="similarity">
    <text evidence="2 13">Belongs to the taffazin family.</text>
</comment>
<gene>
    <name evidence="15" type="ORF">NBR_LOCUS19109</name>
</gene>
<dbReference type="PANTHER" id="PTHR12497">
    <property type="entry name" value="TAZ PROTEIN TAFAZZIN"/>
    <property type="match status" value="1"/>
</dbReference>
<reference evidence="15 16" key="2">
    <citation type="submission" date="2018-11" db="EMBL/GenBank/DDBJ databases">
        <authorList>
            <consortium name="Pathogen Informatics"/>
        </authorList>
    </citation>
    <scope>NUCLEOTIDE SEQUENCE [LARGE SCALE GENOMIC DNA]</scope>
</reference>
<evidence type="ECO:0000256" key="3">
    <source>
        <dbReference type="ARBA" id="ARBA00022679"/>
    </source>
</evidence>
<dbReference type="PANTHER" id="PTHR12497:SF0">
    <property type="entry name" value="TAFAZZIN"/>
    <property type="match status" value="1"/>
</dbReference>
<dbReference type="GO" id="GO:0047184">
    <property type="term" value="F:1-acylglycerophosphocholine O-acyltransferase activity"/>
    <property type="evidence" value="ECO:0007669"/>
    <property type="project" value="TreeGrafter"/>
</dbReference>
<accession>A0A0N4YPD7</accession>
<proteinExistence type="inferred from homology"/>
<dbReference type="CDD" id="cd07989">
    <property type="entry name" value="LPLAT_AGPAT-like"/>
    <property type="match status" value="1"/>
</dbReference>
<sequence length="286" mass="32703">MQARSTGNLVDRKVGLEGFKFPWPFPKSPSSFHKIKSHLTIAAVASISKLLFAPGLNKLVVHNKQRFMDYWKDKSRPLITVSNHRSNIDDPLMWSFISTKEMWENIDRHRYTLAAHNICFTKAVHTTFFALGRCVPCVRGEGVYQKGMDFCVEMLNQNGWVHMFPEGRVSTEPLRCKWGIGRLIEDAAAPPIVLPIWCINMSSVWPTQPPYYPRFGHEVNVHIGEAFDSKSVLDEMASKKDWSVLKRRKFITDAIQTELFKLGEKVADLPSGTAKRILEENVNENL</sequence>
<evidence type="ECO:0000256" key="10">
    <source>
        <dbReference type="ARBA" id="ARBA00024323"/>
    </source>
</evidence>
<dbReference type="Pfam" id="PF01553">
    <property type="entry name" value="Acyltransferase"/>
    <property type="match status" value="1"/>
</dbReference>
<keyword evidence="3" id="KW-0808">Transferase</keyword>
<dbReference type="OMA" id="WHTLFFS"/>
<evidence type="ECO:0000259" key="14">
    <source>
        <dbReference type="SMART" id="SM00563"/>
    </source>
</evidence>
<evidence type="ECO:0000256" key="2">
    <source>
        <dbReference type="ARBA" id="ARBA00010524"/>
    </source>
</evidence>
<dbReference type="STRING" id="27835.A0A0N4YPD7"/>
<keyword evidence="16" id="KW-1185">Reference proteome</keyword>
<evidence type="ECO:0000256" key="12">
    <source>
        <dbReference type="ARBA" id="ARBA00049543"/>
    </source>
</evidence>
<dbReference type="InterPro" id="IPR000872">
    <property type="entry name" value="Tafazzin"/>
</dbReference>
<keyword evidence="4" id="KW-1000">Mitochondrion outer membrane</keyword>
<comment type="catalytic activity">
    <reaction evidence="12">
        <text>1,2-di-(9Z-octadecenoyl)-sn-glycero-3-phosphocholine + 1-hexadecanoyl-sn-glycero-3-phosphocholine = 1-hexadecanoyl-2-(9Z-octadecenoyl)-sn-glycero-3-phosphocholine + 1-(9Z-octadecenoyl)-sn-glycero-3-phosphocholine</text>
        <dbReference type="Rhea" id="RHEA:43816"/>
        <dbReference type="ChEBI" id="CHEBI:28610"/>
        <dbReference type="ChEBI" id="CHEBI:72998"/>
        <dbReference type="ChEBI" id="CHEBI:73001"/>
        <dbReference type="ChEBI" id="CHEBI:74669"/>
    </reaction>
    <physiologicalReaction direction="left-to-right" evidence="12">
        <dbReference type="Rhea" id="RHEA:43817"/>
    </physiologicalReaction>
    <physiologicalReaction direction="right-to-left" evidence="12">
        <dbReference type="Rhea" id="RHEA:43818"/>
    </physiologicalReaction>
</comment>
<keyword evidence="5" id="KW-0999">Mitochondrion inner membrane</keyword>
<evidence type="ECO:0000256" key="4">
    <source>
        <dbReference type="ARBA" id="ARBA00022787"/>
    </source>
</evidence>
<evidence type="ECO:0000256" key="9">
    <source>
        <dbReference type="ARBA" id="ARBA00023315"/>
    </source>
</evidence>
<keyword evidence="7" id="KW-0496">Mitochondrion</keyword>
<dbReference type="GO" id="GO:0035965">
    <property type="term" value="P:cardiolipin acyl-chain remodeling"/>
    <property type="evidence" value="ECO:0007669"/>
    <property type="project" value="TreeGrafter"/>
</dbReference>
<evidence type="ECO:0000256" key="1">
    <source>
        <dbReference type="ARBA" id="ARBA00004137"/>
    </source>
</evidence>
<reference evidence="17" key="1">
    <citation type="submission" date="2017-02" db="UniProtKB">
        <authorList>
            <consortium name="WormBaseParasite"/>
        </authorList>
    </citation>
    <scope>IDENTIFICATION</scope>
</reference>
<feature type="domain" description="Phospholipid/glycerol acyltransferase" evidence="14">
    <location>
        <begin position="78"/>
        <end position="201"/>
    </location>
</feature>
<dbReference type="GO" id="GO:0005741">
    <property type="term" value="C:mitochondrial outer membrane"/>
    <property type="evidence" value="ECO:0007669"/>
    <property type="project" value="UniProtKB-SubCell"/>
</dbReference>
<dbReference type="SUPFAM" id="SSF69593">
    <property type="entry name" value="Glycerol-3-phosphate (1)-acyltransferase"/>
    <property type="match status" value="1"/>
</dbReference>
<organism evidence="17">
    <name type="scientific">Nippostrongylus brasiliensis</name>
    <name type="common">Rat hookworm</name>
    <dbReference type="NCBI Taxonomy" id="27835"/>
    <lineage>
        <taxon>Eukaryota</taxon>
        <taxon>Metazoa</taxon>
        <taxon>Ecdysozoa</taxon>
        <taxon>Nematoda</taxon>
        <taxon>Chromadorea</taxon>
        <taxon>Rhabditida</taxon>
        <taxon>Rhabditina</taxon>
        <taxon>Rhabditomorpha</taxon>
        <taxon>Strongyloidea</taxon>
        <taxon>Heligmosomidae</taxon>
        <taxon>Nippostrongylus</taxon>
    </lineage>
</organism>
<evidence type="ECO:0000256" key="11">
    <source>
        <dbReference type="ARBA" id="ARBA00047906"/>
    </source>
</evidence>
<protein>
    <recommendedName>
        <fullName evidence="13">Tafazzin family protein</fullName>
    </recommendedName>
</protein>
<dbReference type="Proteomes" id="UP000271162">
    <property type="component" value="Unassembled WGS sequence"/>
</dbReference>
<dbReference type="SMART" id="SM00563">
    <property type="entry name" value="PlsC"/>
    <property type="match status" value="1"/>
</dbReference>
<comment type="subcellular location">
    <subcellularLocation>
        <location evidence="1">Mitochondrion inner membrane</location>
        <topology evidence="1">Peripheral membrane protein</topology>
        <orientation evidence="1">Intermembrane side</orientation>
    </subcellularLocation>
    <subcellularLocation>
        <location evidence="10">Mitochondrion outer membrane</location>
        <topology evidence="10">Peripheral membrane protein</topology>
        <orientation evidence="10">Intermembrane side</orientation>
    </subcellularLocation>
</comment>
<evidence type="ECO:0000256" key="7">
    <source>
        <dbReference type="ARBA" id="ARBA00023128"/>
    </source>
</evidence>
<evidence type="ECO:0000256" key="8">
    <source>
        <dbReference type="ARBA" id="ARBA00023136"/>
    </source>
</evidence>
<dbReference type="WBParaSite" id="NBR_0001910801-mRNA-1">
    <property type="protein sequence ID" value="NBR_0001910801-mRNA-1"/>
    <property type="gene ID" value="NBR_0001910801"/>
</dbReference>
<dbReference type="GO" id="GO:0007007">
    <property type="term" value="P:inner mitochondrial membrane organization"/>
    <property type="evidence" value="ECO:0007669"/>
    <property type="project" value="TreeGrafter"/>
</dbReference>